<dbReference type="EMBL" id="KV417267">
    <property type="protein sequence ID" value="KZP01359.1"/>
    <property type="molecule type" value="Genomic_DNA"/>
</dbReference>
<proteinExistence type="predicted"/>
<protein>
    <submittedName>
        <fullName evidence="1">Uncharacterized protein</fullName>
    </submittedName>
</protein>
<name>A0A167RWT3_CALVF</name>
<sequence length="57" mass="5988">MIDWKIVHLALALAGGAAARVAAVALGLAAVGVNDFNGGGSHWDWFGLVWFGLLVRR</sequence>
<accession>A0A167RWT3</accession>
<dbReference type="Proteomes" id="UP000076738">
    <property type="component" value="Unassembled WGS sequence"/>
</dbReference>
<dbReference type="AlphaFoldDB" id="A0A167RWT3"/>
<reference evidence="1 2" key="1">
    <citation type="journal article" date="2016" name="Mol. Biol. Evol.">
        <title>Comparative Genomics of Early-Diverging Mushroom-Forming Fungi Provides Insights into the Origins of Lignocellulose Decay Capabilities.</title>
        <authorList>
            <person name="Nagy L.G."/>
            <person name="Riley R."/>
            <person name="Tritt A."/>
            <person name="Adam C."/>
            <person name="Daum C."/>
            <person name="Floudas D."/>
            <person name="Sun H."/>
            <person name="Yadav J.S."/>
            <person name="Pangilinan J."/>
            <person name="Larsson K.H."/>
            <person name="Matsuura K."/>
            <person name="Barry K."/>
            <person name="Labutti K."/>
            <person name="Kuo R."/>
            <person name="Ohm R.A."/>
            <person name="Bhattacharya S.S."/>
            <person name="Shirouzu T."/>
            <person name="Yoshinaga Y."/>
            <person name="Martin F.M."/>
            <person name="Grigoriev I.V."/>
            <person name="Hibbett D.S."/>
        </authorList>
    </citation>
    <scope>NUCLEOTIDE SEQUENCE [LARGE SCALE GENOMIC DNA]</scope>
    <source>
        <strain evidence="1 2">TUFC12733</strain>
    </source>
</reference>
<evidence type="ECO:0000313" key="2">
    <source>
        <dbReference type="Proteomes" id="UP000076738"/>
    </source>
</evidence>
<keyword evidence="2" id="KW-1185">Reference proteome</keyword>
<organism evidence="1 2">
    <name type="scientific">Calocera viscosa (strain TUFC12733)</name>
    <dbReference type="NCBI Taxonomy" id="1330018"/>
    <lineage>
        <taxon>Eukaryota</taxon>
        <taxon>Fungi</taxon>
        <taxon>Dikarya</taxon>
        <taxon>Basidiomycota</taxon>
        <taxon>Agaricomycotina</taxon>
        <taxon>Dacrymycetes</taxon>
        <taxon>Dacrymycetales</taxon>
        <taxon>Dacrymycetaceae</taxon>
        <taxon>Calocera</taxon>
    </lineage>
</organism>
<gene>
    <name evidence="1" type="ORF">CALVIDRAFT_532975</name>
</gene>
<evidence type="ECO:0000313" key="1">
    <source>
        <dbReference type="EMBL" id="KZP01359.1"/>
    </source>
</evidence>